<dbReference type="InterPro" id="IPR053925">
    <property type="entry name" value="RecX_HTH_3rd"/>
</dbReference>
<accession>A0A1H9ATQ2</accession>
<evidence type="ECO:0000256" key="3">
    <source>
        <dbReference type="ARBA" id="ARBA00018111"/>
    </source>
</evidence>
<dbReference type="GO" id="GO:0005737">
    <property type="term" value="C:cytoplasm"/>
    <property type="evidence" value="ECO:0007669"/>
    <property type="project" value="UniProtKB-SubCell"/>
</dbReference>
<dbReference type="Pfam" id="PF21982">
    <property type="entry name" value="RecX_HTH1"/>
    <property type="match status" value="1"/>
</dbReference>
<reference evidence="9 10" key="1">
    <citation type="submission" date="2016-10" db="EMBL/GenBank/DDBJ databases">
        <authorList>
            <person name="de Groot N.N."/>
        </authorList>
    </citation>
    <scope>NUCLEOTIDE SEQUENCE [LARGE SCALE GENOMIC DNA]</scope>
    <source>
        <strain evidence="9 10">B7-7</strain>
    </source>
</reference>
<comment type="function">
    <text evidence="5">Modulates RecA activity.</text>
</comment>
<comment type="subcellular location">
    <subcellularLocation>
        <location evidence="1 5">Cytoplasm</location>
    </subcellularLocation>
</comment>
<dbReference type="Proteomes" id="UP000199496">
    <property type="component" value="Unassembled WGS sequence"/>
</dbReference>
<dbReference type="EMBL" id="FOFO01000006">
    <property type="protein sequence ID" value="SEP80164.1"/>
    <property type="molecule type" value="Genomic_DNA"/>
</dbReference>
<feature type="domain" description="RecX first three-helical" evidence="8">
    <location>
        <begin position="17"/>
        <end position="54"/>
    </location>
</feature>
<keyword evidence="10" id="KW-1185">Reference proteome</keyword>
<evidence type="ECO:0000256" key="4">
    <source>
        <dbReference type="ARBA" id="ARBA00022490"/>
    </source>
</evidence>
<evidence type="ECO:0000256" key="2">
    <source>
        <dbReference type="ARBA" id="ARBA00009695"/>
    </source>
</evidence>
<dbReference type="AlphaFoldDB" id="A0A1H9ATQ2"/>
<evidence type="ECO:0000256" key="1">
    <source>
        <dbReference type="ARBA" id="ARBA00004496"/>
    </source>
</evidence>
<dbReference type="Pfam" id="PF21981">
    <property type="entry name" value="RecX_HTH3"/>
    <property type="match status" value="1"/>
</dbReference>
<dbReference type="RefSeq" id="WP_090204497.1">
    <property type="nucleotide sequence ID" value="NZ_FOFO01000006.1"/>
</dbReference>
<sequence>MSLKFRQKSKVAGTAEEAAVRLLSRREHSRQELRAKLTERGLVPQAVDDALERLASQGLVSDERFTEGFIRHRIGQGHGPIRISADLRQRGVAESLVQIALEAAEADWEALAHDTRARRFGPESPGDYRERSKQMRFLQYRGFPTDIIRRVVNDSALEGRGFSREMMSDEDKT</sequence>
<dbReference type="OrthoDB" id="7066780at2"/>
<dbReference type="Gene3D" id="1.10.10.10">
    <property type="entry name" value="Winged helix-like DNA-binding domain superfamily/Winged helix DNA-binding domain"/>
    <property type="match status" value="3"/>
</dbReference>
<feature type="domain" description="RecX second three-helical" evidence="6">
    <location>
        <begin position="61"/>
        <end position="101"/>
    </location>
</feature>
<evidence type="ECO:0000259" key="6">
    <source>
        <dbReference type="Pfam" id="PF02631"/>
    </source>
</evidence>
<evidence type="ECO:0000259" key="8">
    <source>
        <dbReference type="Pfam" id="PF21982"/>
    </source>
</evidence>
<keyword evidence="4 5" id="KW-0963">Cytoplasm</keyword>
<evidence type="ECO:0000313" key="9">
    <source>
        <dbReference type="EMBL" id="SEP80164.1"/>
    </source>
</evidence>
<dbReference type="GO" id="GO:0006282">
    <property type="term" value="P:regulation of DNA repair"/>
    <property type="evidence" value="ECO:0007669"/>
    <property type="project" value="UniProtKB-UniRule"/>
</dbReference>
<dbReference type="InterPro" id="IPR036388">
    <property type="entry name" value="WH-like_DNA-bd_sf"/>
</dbReference>
<dbReference type="InterPro" id="IPR053926">
    <property type="entry name" value="RecX_HTH_1st"/>
</dbReference>
<evidence type="ECO:0000256" key="5">
    <source>
        <dbReference type="HAMAP-Rule" id="MF_01114"/>
    </source>
</evidence>
<dbReference type="Pfam" id="PF02631">
    <property type="entry name" value="RecX_HTH2"/>
    <property type="match status" value="1"/>
</dbReference>
<protein>
    <recommendedName>
        <fullName evidence="3 5">Regulatory protein RecX</fullName>
    </recommendedName>
</protein>
<name>A0A1H9ATQ2_9GAMM</name>
<dbReference type="STRING" id="867345.SAMN05421693_10681"/>
<feature type="domain" description="RecX third three-helical" evidence="7">
    <location>
        <begin position="110"/>
        <end position="152"/>
    </location>
</feature>
<dbReference type="PANTHER" id="PTHR33602">
    <property type="entry name" value="REGULATORY PROTEIN RECX FAMILY PROTEIN"/>
    <property type="match status" value="1"/>
</dbReference>
<evidence type="ECO:0000259" key="7">
    <source>
        <dbReference type="Pfam" id="PF21981"/>
    </source>
</evidence>
<dbReference type="PANTHER" id="PTHR33602:SF1">
    <property type="entry name" value="REGULATORY PROTEIN RECX FAMILY PROTEIN"/>
    <property type="match status" value="1"/>
</dbReference>
<gene>
    <name evidence="5" type="primary">recX</name>
    <name evidence="9" type="ORF">SAMN05421693_10681</name>
</gene>
<dbReference type="InterPro" id="IPR003783">
    <property type="entry name" value="Regulatory_RecX"/>
</dbReference>
<organism evidence="9 10">
    <name type="scientific">Ectothiorhodospira magna</name>
    <dbReference type="NCBI Taxonomy" id="867345"/>
    <lineage>
        <taxon>Bacteria</taxon>
        <taxon>Pseudomonadati</taxon>
        <taxon>Pseudomonadota</taxon>
        <taxon>Gammaproteobacteria</taxon>
        <taxon>Chromatiales</taxon>
        <taxon>Ectothiorhodospiraceae</taxon>
        <taxon>Ectothiorhodospira</taxon>
    </lineage>
</organism>
<dbReference type="InterPro" id="IPR053924">
    <property type="entry name" value="RecX_HTH_2nd"/>
</dbReference>
<proteinExistence type="inferred from homology"/>
<dbReference type="HAMAP" id="MF_01114">
    <property type="entry name" value="RecX"/>
    <property type="match status" value="1"/>
</dbReference>
<evidence type="ECO:0000313" key="10">
    <source>
        <dbReference type="Proteomes" id="UP000199496"/>
    </source>
</evidence>
<comment type="similarity">
    <text evidence="2 5">Belongs to the RecX family.</text>
</comment>